<protein>
    <submittedName>
        <fullName evidence="2">Chromosome partitioning protein ParA</fullName>
    </submittedName>
</protein>
<dbReference type="AlphaFoldDB" id="A0A2K9J2B7"/>
<dbReference type="CDD" id="cd02042">
    <property type="entry name" value="ParAB_family"/>
    <property type="match status" value="1"/>
</dbReference>
<dbReference type="InterPro" id="IPR027417">
    <property type="entry name" value="P-loop_NTPase"/>
</dbReference>
<name>A0A2K9J2B7_9BACI</name>
<dbReference type="Gene3D" id="3.40.50.300">
    <property type="entry name" value="P-loop containing nucleotide triphosphate hydrolases"/>
    <property type="match status" value="1"/>
</dbReference>
<organism evidence="2 3">
    <name type="scientific">Virgibacillus dokdonensis</name>
    <dbReference type="NCBI Taxonomy" id="302167"/>
    <lineage>
        <taxon>Bacteria</taxon>
        <taxon>Bacillati</taxon>
        <taxon>Bacillota</taxon>
        <taxon>Bacilli</taxon>
        <taxon>Bacillales</taxon>
        <taxon>Bacillaceae</taxon>
        <taxon>Virgibacillus</taxon>
    </lineage>
</organism>
<gene>
    <name evidence="2" type="primary">parA</name>
    <name evidence="2" type="ORF">A21D_02109</name>
</gene>
<dbReference type="InterPro" id="IPR025669">
    <property type="entry name" value="AAA_dom"/>
</dbReference>
<dbReference type="EMBL" id="CP018622">
    <property type="protein sequence ID" value="AUJ25173.1"/>
    <property type="molecule type" value="Genomic_DNA"/>
</dbReference>
<accession>A0A2K9J2B7</accession>
<dbReference type="PANTHER" id="PTHR13696">
    <property type="entry name" value="P-LOOP CONTAINING NUCLEOSIDE TRIPHOSPHATE HYDROLASE"/>
    <property type="match status" value="1"/>
</dbReference>
<sequence length="294" mass="33689">MDRHGKIISFINMKGGVGKTTLCKEMANYISLTVNEATNEKFKVLVIDIDPQSNLTQAFDSRFPQTNMVISDESGNVIQGKRSIEKIFNNKPIENTKDIIVELHDNLDIIPGELETVFLERAQNNNTAHKLMDFVKDNKITKDYDFIFIDCPPTYSVYTEMAFFISDFYFVPVIPDAYSTLGVDLLERVVDDIVYNNRNTIFSENKPLNLGVVFTRVDKANKPQQESYIKALGKSDIVNEKKIYIFKSMFTESNKLSTSEFEKLITDREDKRLGSMLSNLCTEFLYRVEDLTNG</sequence>
<dbReference type="SUPFAM" id="SSF52540">
    <property type="entry name" value="P-loop containing nucleoside triphosphate hydrolases"/>
    <property type="match status" value="1"/>
</dbReference>
<proteinExistence type="predicted"/>
<feature type="domain" description="AAA" evidence="1">
    <location>
        <begin position="6"/>
        <end position="196"/>
    </location>
</feature>
<evidence type="ECO:0000313" key="3">
    <source>
        <dbReference type="Proteomes" id="UP000234237"/>
    </source>
</evidence>
<dbReference type="InterPro" id="IPR050678">
    <property type="entry name" value="DNA_Partitioning_ATPase"/>
</dbReference>
<evidence type="ECO:0000313" key="2">
    <source>
        <dbReference type="EMBL" id="AUJ25173.1"/>
    </source>
</evidence>
<dbReference type="Pfam" id="PF13614">
    <property type="entry name" value="AAA_31"/>
    <property type="match status" value="1"/>
</dbReference>
<dbReference type="RefSeq" id="WP_101933402.1">
    <property type="nucleotide sequence ID" value="NZ_CP018622.1"/>
</dbReference>
<evidence type="ECO:0000259" key="1">
    <source>
        <dbReference type="Pfam" id="PF13614"/>
    </source>
</evidence>
<dbReference type="Proteomes" id="UP000234237">
    <property type="component" value="Chromosome"/>
</dbReference>
<dbReference type="PANTHER" id="PTHR13696:SF52">
    <property type="entry name" value="PARA FAMILY PROTEIN CT_582"/>
    <property type="match status" value="1"/>
</dbReference>
<reference evidence="3" key="1">
    <citation type="submission" date="2016-11" db="EMBL/GenBank/DDBJ databases">
        <title>Complete genome sequence of Virgibacillus pantothenticus 21D, a halophilic bacterium isolated from the deep hypersaline anoxic basin Discovery in the Mediterranean Sea.</title>
        <authorList>
            <person name="Zeaiter Z."/>
            <person name="Booth J.M."/>
            <person name="Prosdocimi E.M."/>
            <person name="Mapelli F."/>
            <person name="Fusi M."/>
            <person name="Daffonchio D."/>
            <person name="Borin S."/>
            <person name="Crotti E."/>
        </authorList>
    </citation>
    <scope>NUCLEOTIDE SEQUENCE [LARGE SCALE GENOMIC DNA]</scope>
    <source>
        <strain evidence="3">21D</strain>
    </source>
</reference>
<dbReference type="KEGG" id="vpn:A21D_02109"/>